<dbReference type="PIRSF" id="PIRSF005578">
    <property type="entry name" value="TlyA"/>
    <property type="match status" value="1"/>
</dbReference>
<dbReference type="GO" id="GO:0003723">
    <property type="term" value="F:RNA binding"/>
    <property type="evidence" value="ECO:0007669"/>
    <property type="project" value="UniProtKB-KW"/>
</dbReference>
<dbReference type="PANTHER" id="PTHR32319">
    <property type="entry name" value="BACTERIAL HEMOLYSIN-LIKE PROTEIN"/>
    <property type="match status" value="1"/>
</dbReference>
<dbReference type="STRING" id="1798664.A3C93_00325"/>
<dbReference type="SUPFAM" id="SSF55174">
    <property type="entry name" value="Alpha-L RNA-binding motif"/>
    <property type="match status" value="1"/>
</dbReference>
<sequence>MKKSRLDVALVTRKLVSSRARGETLITGGNVTVNGAVVKNKSFSVEADDTVVLTKKDLAWVSRGALKLEHALDRFAIDPKGKTVLDIGAGTGGFTEVLLSRGAKKVFALDVGHGQLAAKLGAHAKVVNMEGTHVNDIALSRLGKPVDMIVVDVSFISLEKVLPKAKELLKKDGILILLIKPQFEVGKEQIGRGIVSDPKLHSDVAMRIEATVAKLGFTVFGVIASPILGGSGNKEFLLYARLETS</sequence>
<name>A0A1G2DDW6_9BACT</name>
<dbReference type="Gene3D" id="3.10.290.10">
    <property type="entry name" value="RNA-binding S4 domain"/>
    <property type="match status" value="1"/>
</dbReference>
<dbReference type="Gene3D" id="3.40.50.150">
    <property type="entry name" value="Vaccinia Virus protein VP39"/>
    <property type="match status" value="1"/>
</dbReference>
<gene>
    <name evidence="5" type="ORF">A3C93_00325</name>
</gene>
<accession>A0A1G2DDW6</accession>
<dbReference type="PANTHER" id="PTHR32319:SF0">
    <property type="entry name" value="BACTERIAL HEMOLYSIN-LIKE PROTEIN"/>
    <property type="match status" value="1"/>
</dbReference>
<dbReference type="SUPFAM" id="SSF53335">
    <property type="entry name" value="S-adenosyl-L-methionine-dependent methyltransferases"/>
    <property type="match status" value="1"/>
</dbReference>
<evidence type="ECO:0000256" key="2">
    <source>
        <dbReference type="ARBA" id="ARBA00029460"/>
    </source>
</evidence>
<dbReference type="CDD" id="cd02440">
    <property type="entry name" value="AdoMet_MTases"/>
    <property type="match status" value="1"/>
</dbReference>
<comment type="similarity">
    <text evidence="2">Belongs to the TlyA family.</text>
</comment>
<dbReference type="GO" id="GO:0032259">
    <property type="term" value="P:methylation"/>
    <property type="evidence" value="ECO:0007669"/>
    <property type="project" value="InterPro"/>
</dbReference>
<protein>
    <recommendedName>
        <fullName evidence="4">RNA-binding S4 domain-containing protein</fullName>
    </recommendedName>
</protein>
<dbReference type="GO" id="GO:0008168">
    <property type="term" value="F:methyltransferase activity"/>
    <property type="evidence" value="ECO:0007669"/>
    <property type="project" value="InterPro"/>
</dbReference>
<dbReference type="PROSITE" id="PS50889">
    <property type="entry name" value="S4"/>
    <property type="match status" value="1"/>
</dbReference>
<dbReference type="Pfam" id="PF01728">
    <property type="entry name" value="FtsJ"/>
    <property type="match status" value="1"/>
</dbReference>
<reference evidence="5 6" key="1">
    <citation type="journal article" date="2016" name="Nat. Commun.">
        <title>Thousands of microbial genomes shed light on interconnected biogeochemical processes in an aquifer system.</title>
        <authorList>
            <person name="Anantharaman K."/>
            <person name="Brown C.T."/>
            <person name="Hug L.A."/>
            <person name="Sharon I."/>
            <person name="Castelle C.J."/>
            <person name="Probst A.J."/>
            <person name="Thomas B.C."/>
            <person name="Singh A."/>
            <person name="Wilkins M.J."/>
            <person name="Karaoz U."/>
            <person name="Brodie E.L."/>
            <person name="Williams K.H."/>
            <person name="Hubbard S.S."/>
            <person name="Banfield J.F."/>
        </authorList>
    </citation>
    <scope>NUCLEOTIDE SEQUENCE [LARGE SCALE GENOMIC DNA]</scope>
</reference>
<evidence type="ECO:0000313" key="5">
    <source>
        <dbReference type="EMBL" id="OGZ11834.1"/>
    </source>
</evidence>
<feature type="domain" description="RNA-binding S4" evidence="4">
    <location>
        <begin position="4"/>
        <end position="66"/>
    </location>
</feature>
<organism evidence="5 6">
    <name type="scientific">Candidatus Lloydbacteria bacterium RIFCSPHIGHO2_02_FULL_54_17</name>
    <dbReference type="NCBI Taxonomy" id="1798664"/>
    <lineage>
        <taxon>Bacteria</taxon>
        <taxon>Candidatus Lloydiibacteriota</taxon>
    </lineage>
</organism>
<proteinExistence type="inferred from homology"/>
<keyword evidence="1 3" id="KW-0694">RNA-binding</keyword>
<dbReference type="InterPro" id="IPR002942">
    <property type="entry name" value="S4_RNA-bd"/>
</dbReference>
<dbReference type="InterPro" id="IPR002877">
    <property type="entry name" value="RNA_MeTrfase_FtsJ_dom"/>
</dbReference>
<dbReference type="InterPro" id="IPR004538">
    <property type="entry name" value="Hemolysin_A/TlyA"/>
</dbReference>
<dbReference type="InterPro" id="IPR047048">
    <property type="entry name" value="TlyA"/>
</dbReference>
<dbReference type="Pfam" id="PF01479">
    <property type="entry name" value="S4"/>
    <property type="match status" value="1"/>
</dbReference>
<dbReference type="NCBIfam" id="TIGR00478">
    <property type="entry name" value="tly"/>
    <property type="match status" value="1"/>
</dbReference>
<evidence type="ECO:0000313" key="6">
    <source>
        <dbReference type="Proteomes" id="UP000178636"/>
    </source>
</evidence>
<evidence type="ECO:0000256" key="3">
    <source>
        <dbReference type="PROSITE-ProRule" id="PRU00182"/>
    </source>
</evidence>
<evidence type="ECO:0000259" key="4">
    <source>
        <dbReference type="SMART" id="SM00363"/>
    </source>
</evidence>
<comment type="caution">
    <text evidence="5">The sequence shown here is derived from an EMBL/GenBank/DDBJ whole genome shotgun (WGS) entry which is preliminary data.</text>
</comment>
<evidence type="ECO:0000256" key="1">
    <source>
        <dbReference type="ARBA" id="ARBA00022884"/>
    </source>
</evidence>
<dbReference type="AlphaFoldDB" id="A0A1G2DDW6"/>
<dbReference type="InterPro" id="IPR036986">
    <property type="entry name" value="S4_RNA-bd_sf"/>
</dbReference>
<dbReference type="SMART" id="SM00363">
    <property type="entry name" value="S4"/>
    <property type="match status" value="1"/>
</dbReference>
<dbReference type="InterPro" id="IPR029063">
    <property type="entry name" value="SAM-dependent_MTases_sf"/>
</dbReference>
<dbReference type="Proteomes" id="UP000178636">
    <property type="component" value="Unassembled WGS sequence"/>
</dbReference>
<dbReference type="CDD" id="cd00165">
    <property type="entry name" value="S4"/>
    <property type="match status" value="1"/>
</dbReference>
<dbReference type="EMBL" id="MHLO01000028">
    <property type="protein sequence ID" value="OGZ11834.1"/>
    <property type="molecule type" value="Genomic_DNA"/>
</dbReference>